<reference evidence="2 3" key="1">
    <citation type="submission" date="2021-03" db="EMBL/GenBank/DDBJ databases">
        <title>Aliifodinibius sp. nov., a new bacterium isolated from saline soil.</title>
        <authorList>
            <person name="Galisteo C."/>
            <person name="De La Haba R."/>
            <person name="Sanchez-Porro C."/>
            <person name="Ventosa A."/>
        </authorList>
    </citation>
    <scope>NUCLEOTIDE SEQUENCE [LARGE SCALE GENOMIC DNA]</scope>
    <source>
        <strain evidence="2 3">1BSP15-2V2</strain>
    </source>
</reference>
<dbReference type="Proteomes" id="UP001207918">
    <property type="component" value="Unassembled WGS sequence"/>
</dbReference>
<dbReference type="SUPFAM" id="SSF159888">
    <property type="entry name" value="YdhG-like"/>
    <property type="match status" value="1"/>
</dbReference>
<evidence type="ECO:0000259" key="1">
    <source>
        <dbReference type="Pfam" id="PF08818"/>
    </source>
</evidence>
<comment type="caution">
    <text evidence="2">The sequence shown here is derived from an EMBL/GenBank/DDBJ whole genome shotgun (WGS) entry which is preliminary data.</text>
</comment>
<dbReference type="InterPro" id="IPR014922">
    <property type="entry name" value="YdhG-like"/>
</dbReference>
<proteinExistence type="predicted"/>
<accession>A0ABT3PQZ7</accession>
<gene>
    <name evidence="2" type="ORF">J6I44_15560</name>
</gene>
<sequence length="123" mass="13826">MSKPKDVDSYIANSPSKAHSILEELREIIKSTVPEAEEGISYNVPFYKFHGVHVGFSAFKNHATFGIGADVLRSKNRKILEEKGYKTGKETIQIKYGQEVPTTTIEQLLRAKVNKAKKTTKDE</sequence>
<dbReference type="Pfam" id="PF08818">
    <property type="entry name" value="DUF1801"/>
    <property type="match status" value="1"/>
</dbReference>
<organism evidence="2 3">
    <name type="scientific">Fodinibius salsisoli</name>
    <dbReference type="NCBI Taxonomy" id="2820877"/>
    <lineage>
        <taxon>Bacteria</taxon>
        <taxon>Pseudomonadati</taxon>
        <taxon>Balneolota</taxon>
        <taxon>Balneolia</taxon>
        <taxon>Balneolales</taxon>
        <taxon>Balneolaceae</taxon>
        <taxon>Fodinibius</taxon>
    </lineage>
</organism>
<evidence type="ECO:0000313" key="2">
    <source>
        <dbReference type="EMBL" id="MCW9708283.1"/>
    </source>
</evidence>
<dbReference type="RefSeq" id="WP_265767070.1">
    <property type="nucleotide sequence ID" value="NZ_JAGGJA010000011.1"/>
</dbReference>
<dbReference type="EMBL" id="JAGGJA010000011">
    <property type="protein sequence ID" value="MCW9708283.1"/>
    <property type="molecule type" value="Genomic_DNA"/>
</dbReference>
<name>A0ABT3PQZ7_9BACT</name>
<dbReference type="Gene3D" id="3.90.1150.200">
    <property type="match status" value="1"/>
</dbReference>
<feature type="domain" description="YdhG-like" evidence="1">
    <location>
        <begin position="20"/>
        <end position="112"/>
    </location>
</feature>
<protein>
    <submittedName>
        <fullName evidence="2">DUF1801 domain-containing protein</fullName>
    </submittedName>
</protein>
<keyword evidence="3" id="KW-1185">Reference proteome</keyword>
<evidence type="ECO:0000313" key="3">
    <source>
        <dbReference type="Proteomes" id="UP001207918"/>
    </source>
</evidence>